<dbReference type="CDD" id="cd00082">
    <property type="entry name" value="HisKA"/>
    <property type="match status" value="1"/>
</dbReference>
<evidence type="ECO:0000256" key="8">
    <source>
        <dbReference type="ARBA" id="ARBA00023012"/>
    </source>
</evidence>
<evidence type="ECO:0000313" key="10">
    <source>
        <dbReference type="EMBL" id="WXB96512.1"/>
    </source>
</evidence>
<protein>
    <recommendedName>
        <fullName evidence="2">histidine kinase</fullName>
        <ecNumber evidence="2">2.7.13.3</ecNumber>
    </recommendedName>
</protein>
<evidence type="ECO:0000256" key="5">
    <source>
        <dbReference type="ARBA" id="ARBA00022741"/>
    </source>
</evidence>
<evidence type="ECO:0000259" key="9">
    <source>
        <dbReference type="PROSITE" id="PS50109"/>
    </source>
</evidence>
<dbReference type="InterPro" id="IPR036097">
    <property type="entry name" value="HisK_dim/P_sf"/>
</dbReference>
<dbReference type="InterPro" id="IPR035965">
    <property type="entry name" value="PAS-like_dom_sf"/>
</dbReference>
<keyword evidence="11" id="KW-1185">Reference proteome</keyword>
<dbReference type="InterPro" id="IPR005467">
    <property type="entry name" value="His_kinase_dom"/>
</dbReference>
<evidence type="ECO:0000256" key="7">
    <source>
        <dbReference type="ARBA" id="ARBA00022840"/>
    </source>
</evidence>
<evidence type="ECO:0000256" key="6">
    <source>
        <dbReference type="ARBA" id="ARBA00022777"/>
    </source>
</evidence>
<dbReference type="InterPro" id="IPR050736">
    <property type="entry name" value="Sensor_HK_Regulatory"/>
</dbReference>
<keyword evidence="3" id="KW-0597">Phosphoprotein</keyword>
<dbReference type="PANTHER" id="PTHR43711:SF31">
    <property type="entry name" value="HISTIDINE KINASE"/>
    <property type="match status" value="1"/>
</dbReference>
<dbReference type="InterPro" id="IPR004358">
    <property type="entry name" value="Sig_transdc_His_kin-like_C"/>
</dbReference>
<dbReference type="SMART" id="SM00065">
    <property type="entry name" value="GAF"/>
    <property type="match status" value="1"/>
</dbReference>
<dbReference type="InterPro" id="IPR000014">
    <property type="entry name" value="PAS"/>
</dbReference>
<keyword evidence="5" id="KW-0547">Nucleotide-binding</keyword>
<dbReference type="Pfam" id="PF00512">
    <property type="entry name" value="HisKA"/>
    <property type="match status" value="1"/>
</dbReference>
<dbReference type="PRINTS" id="PR00344">
    <property type="entry name" value="BCTRLSENSOR"/>
</dbReference>
<evidence type="ECO:0000256" key="4">
    <source>
        <dbReference type="ARBA" id="ARBA00022679"/>
    </source>
</evidence>
<evidence type="ECO:0000256" key="3">
    <source>
        <dbReference type="ARBA" id="ARBA00022553"/>
    </source>
</evidence>
<dbReference type="Gene3D" id="3.30.565.10">
    <property type="entry name" value="Histidine kinase-like ATPase, C-terminal domain"/>
    <property type="match status" value="1"/>
</dbReference>
<evidence type="ECO:0000256" key="1">
    <source>
        <dbReference type="ARBA" id="ARBA00000085"/>
    </source>
</evidence>
<dbReference type="SMART" id="SM00388">
    <property type="entry name" value="HisKA"/>
    <property type="match status" value="1"/>
</dbReference>
<dbReference type="SUPFAM" id="SSF55874">
    <property type="entry name" value="ATPase domain of HSP90 chaperone/DNA topoisomerase II/histidine kinase"/>
    <property type="match status" value="1"/>
</dbReference>
<dbReference type="EMBL" id="CP147407">
    <property type="protein sequence ID" value="WXB96512.1"/>
    <property type="molecule type" value="Genomic_DNA"/>
</dbReference>
<dbReference type="PANTHER" id="PTHR43711">
    <property type="entry name" value="TWO-COMPONENT HISTIDINE KINASE"/>
    <property type="match status" value="1"/>
</dbReference>
<reference evidence="10 11" key="1">
    <citation type="submission" date="2024-02" db="EMBL/GenBank/DDBJ databases">
        <title>Seven novel Bacillus-like species.</title>
        <authorList>
            <person name="Liu G."/>
        </authorList>
    </citation>
    <scope>NUCLEOTIDE SEQUENCE [LARGE SCALE GENOMIC DNA]</scope>
    <source>
        <strain evidence="10 11">FJAT-52054</strain>
    </source>
</reference>
<keyword evidence="6" id="KW-0418">Kinase</keyword>
<feature type="domain" description="Histidine kinase" evidence="9">
    <location>
        <begin position="313"/>
        <end position="531"/>
    </location>
</feature>
<keyword evidence="8" id="KW-0902">Two-component regulatory system</keyword>
<dbReference type="SUPFAM" id="SSF47384">
    <property type="entry name" value="Homodimeric domain of signal transducing histidine kinase"/>
    <property type="match status" value="1"/>
</dbReference>
<sequence length="531" mass="59419">MSFHIETFEKNENEDAYISLDRSWCIQFINAQGAKLFRDTPNKCIGRNVMDYLKHDDARTFKALFTEAIQHKESSRLKLTYQIDGVLKRVEICVYPAESGISLVFKDMTAAYKVEKAIHAKNEKLTLLSETASGMIESQKPTELLDTLFNKLSDYLDLDVYINYMAKPSSGSLVLANYSGITAKEAKAIAVIEFGQAVCGAVAESKDAMIIENVQNSLESRVKIIKNLGIKAYVSHPLVSHGKLLGTLSFGSKTRSQFKASEIELIQTACTQLSNLLERICMIAELKKNNIALTQAKDAAEKASKAKSHFLSMMSHELRTPLHTIMGFSDILLDKKDEPLTNRQKEKISKISNAADHLLHVINDILDLVRLEKGKPFIKNEITPVKKIVKDSIKWILPFAETKGITIETNLHGQGEIFLTANKVRLKQIMLNLLSNAVKYNRDHGRIEVIVSQEIDFALIQIKDTGFGISKEDELRIFDPFFRSDSHYWDVEGSGVGLSLTKQLADEMGGSLGVKSTLGEGSLFWVKLPLK</sequence>
<evidence type="ECO:0000256" key="2">
    <source>
        <dbReference type="ARBA" id="ARBA00012438"/>
    </source>
</evidence>
<dbReference type="Pfam" id="PF00989">
    <property type="entry name" value="PAS"/>
    <property type="match status" value="1"/>
</dbReference>
<dbReference type="PROSITE" id="PS50109">
    <property type="entry name" value="HIS_KIN"/>
    <property type="match status" value="1"/>
</dbReference>
<name>A0ABZ2NG29_9BACI</name>
<accession>A0ABZ2NG29</accession>
<dbReference type="Pfam" id="PF01590">
    <property type="entry name" value="GAF"/>
    <property type="match status" value="1"/>
</dbReference>
<dbReference type="Pfam" id="PF02518">
    <property type="entry name" value="HATPase_c"/>
    <property type="match status" value="1"/>
</dbReference>
<dbReference type="EC" id="2.7.13.3" evidence="2"/>
<dbReference type="Gene3D" id="3.30.450.40">
    <property type="match status" value="1"/>
</dbReference>
<organism evidence="10 11">
    <name type="scientific">Metabacillus sediminis</name>
    <dbReference type="NCBI Taxonomy" id="3117746"/>
    <lineage>
        <taxon>Bacteria</taxon>
        <taxon>Bacillati</taxon>
        <taxon>Bacillota</taxon>
        <taxon>Bacilli</taxon>
        <taxon>Bacillales</taxon>
        <taxon>Bacillaceae</taxon>
        <taxon>Metabacillus</taxon>
    </lineage>
</organism>
<dbReference type="InterPro" id="IPR003661">
    <property type="entry name" value="HisK_dim/P_dom"/>
</dbReference>
<dbReference type="Gene3D" id="3.30.450.20">
    <property type="entry name" value="PAS domain"/>
    <property type="match status" value="1"/>
</dbReference>
<evidence type="ECO:0000313" key="11">
    <source>
        <dbReference type="Proteomes" id="UP001377337"/>
    </source>
</evidence>
<comment type="catalytic activity">
    <reaction evidence="1">
        <text>ATP + protein L-histidine = ADP + protein N-phospho-L-histidine.</text>
        <dbReference type="EC" id="2.7.13.3"/>
    </reaction>
</comment>
<dbReference type="InterPro" id="IPR003594">
    <property type="entry name" value="HATPase_dom"/>
</dbReference>
<dbReference type="Gene3D" id="1.10.287.130">
    <property type="match status" value="1"/>
</dbReference>
<dbReference type="SMART" id="SM00387">
    <property type="entry name" value="HATPase_c"/>
    <property type="match status" value="1"/>
</dbReference>
<dbReference type="InterPro" id="IPR036890">
    <property type="entry name" value="HATPase_C_sf"/>
</dbReference>
<dbReference type="CDD" id="cd00130">
    <property type="entry name" value="PAS"/>
    <property type="match status" value="1"/>
</dbReference>
<keyword evidence="7 10" id="KW-0067">ATP-binding</keyword>
<dbReference type="GO" id="GO:0005524">
    <property type="term" value="F:ATP binding"/>
    <property type="evidence" value="ECO:0007669"/>
    <property type="project" value="UniProtKB-KW"/>
</dbReference>
<dbReference type="Proteomes" id="UP001377337">
    <property type="component" value="Chromosome"/>
</dbReference>
<dbReference type="RefSeq" id="WP_338778538.1">
    <property type="nucleotide sequence ID" value="NZ_CP147407.1"/>
</dbReference>
<gene>
    <name evidence="10" type="ORF">WCV65_18565</name>
</gene>
<proteinExistence type="predicted"/>
<dbReference type="InterPro" id="IPR013767">
    <property type="entry name" value="PAS_fold"/>
</dbReference>
<dbReference type="SUPFAM" id="SSF55781">
    <property type="entry name" value="GAF domain-like"/>
    <property type="match status" value="1"/>
</dbReference>
<dbReference type="InterPro" id="IPR029016">
    <property type="entry name" value="GAF-like_dom_sf"/>
</dbReference>
<dbReference type="SUPFAM" id="SSF55785">
    <property type="entry name" value="PYP-like sensor domain (PAS domain)"/>
    <property type="match status" value="1"/>
</dbReference>
<dbReference type="InterPro" id="IPR003018">
    <property type="entry name" value="GAF"/>
</dbReference>
<keyword evidence="4" id="KW-0808">Transferase</keyword>